<keyword evidence="14 33" id="KW-0560">Oxidoreductase</keyword>
<evidence type="ECO:0000256" key="13">
    <source>
        <dbReference type="ARBA" id="ARBA00022989"/>
    </source>
</evidence>
<comment type="subcellular location">
    <subcellularLocation>
        <location evidence="2">Endoplasmic reticulum membrane</location>
        <topology evidence="2">Single-pass membrane protein</topology>
    </subcellularLocation>
    <subcellularLocation>
        <location evidence="3">Microsome membrane</location>
    </subcellularLocation>
</comment>
<evidence type="ECO:0000256" key="22">
    <source>
        <dbReference type="ARBA" id="ARBA00047574"/>
    </source>
</evidence>
<evidence type="ECO:0000256" key="9">
    <source>
        <dbReference type="ARBA" id="ARBA00022824"/>
    </source>
</evidence>
<dbReference type="PANTHER" id="PTHR23023">
    <property type="entry name" value="DIMETHYLANILINE MONOOXYGENASE"/>
    <property type="match status" value="1"/>
</dbReference>
<comment type="catalytic activity">
    <reaction evidence="20">
        <text>hypotaurine + NADH + O2 + H(+) = taurine + NAD(+) + H2O</text>
        <dbReference type="Rhea" id="RHEA:74111"/>
        <dbReference type="ChEBI" id="CHEBI:15377"/>
        <dbReference type="ChEBI" id="CHEBI:15378"/>
        <dbReference type="ChEBI" id="CHEBI:15379"/>
        <dbReference type="ChEBI" id="CHEBI:57540"/>
        <dbReference type="ChEBI" id="CHEBI:57853"/>
        <dbReference type="ChEBI" id="CHEBI:57945"/>
        <dbReference type="ChEBI" id="CHEBI:507393"/>
        <dbReference type="EC" id="1.14.13.8"/>
    </reaction>
    <physiologicalReaction direction="left-to-right" evidence="20">
        <dbReference type="Rhea" id="RHEA:74112"/>
    </physiologicalReaction>
</comment>
<evidence type="ECO:0000256" key="21">
    <source>
        <dbReference type="ARBA" id="ARBA00047426"/>
    </source>
</evidence>
<evidence type="ECO:0000256" key="17">
    <source>
        <dbReference type="ARBA" id="ARBA00023136"/>
    </source>
</evidence>
<evidence type="ECO:0000256" key="7">
    <source>
        <dbReference type="ARBA" id="ARBA00022630"/>
    </source>
</evidence>
<dbReference type="PRINTS" id="PR00370">
    <property type="entry name" value="FMOXYGENASE"/>
</dbReference>
<dbReference type="InterPro" id="IPR050346">
    <property type="entry name" value="FMO-like"/>
</dbReference>
<dbReference type="Gene3D" id="3.50.50.60">
    <property type="entry name" value="FAD/NAD(P)-binding domain"/>
    <property type="match status" value="1"/>
</dbReference>
<evidence type="ECO:0000256" key="20">
    <source>
        <dbReference type="ARBA" id="ARBA00047338"/>
    </source>
</evidence>
<keyword evidence="13 35" id="KW-1133">Transmembrane helix</keyword>
<dbReference type="WBParaSite" id="HCON_00115730-00001">
    <property type="protein sequence ID" value="HCON_00115730-00001"/>
    <property type="gene ID" value="HCON_00115730"/>
</dbReference>
<dbReference type="EC" id="1.-.-.-" evidence="34"/>
<evidence type="ECO:0000256" key="26">
    <source>
        <dbReference type="ARBA" id="ARBA00048041"/>
    </source>
</evidence>
<dbReference type="GO" id="GO:0016174">
    <property type="term" value="F:NAD(P)H oxidase H2O2-forming activity"/>
    <property type="evidence" value="ECO:0007669"/>
    <property type="project" value="UniProtKB-EC"/>
</dbReference>
<evidence type="ECO:0000256" key="18">
    <source>
        <dbReference type="ARBA" id="ARBA00045722"/>
    </source>
</evidence>
<evidence type="ECO:0000256" key="5">
    <source>
        <dbReference type="ARBA" id="ARBA00022481"/>
    </source>
</evidence>
<evidence type="ECO:0000256" key="16">
    <source>
        <dbReference type="ARBA" id="ARBA00023098"/>
    </source>
</evidence>
<dbReference type="Proteomes" id="UP000025227">
    <property type="component" value="Unplaced"/>
</dbReference>
<keyword evidence="9 33" id="KW-0256">Endoplasmic reticulum</keyword>
<evidence type="ECO:0000256" key="15">
    <source>
        <dbReference type="ARBA" id="ARBA00023033"/>
    </source>
</evidence>
<dbReference type="OrthoDB" id="66881at2759"/>
<keyword evidence="36" id="KW-1185">Reference proteome</keyword>
<keyword evidence="12 33" id="KW-0521">NADP</keyword>
<dbReference type="PRINTS" id="PR01125">
    <property type="entry name" value="FMOXYGENASE5"/>
</dbReference>
<keyword evidence="15 33" id="KW-0503">Monooxygenase</keyword>
<evidence type="ECO:0000256" key="10">
    <source>
        <dbReference type="ARBA" id="ARBA00022827"/>
    </source>
</evidence>
<feature type="transmembrane region" description="Helical" evidence="35">
    <location>
        <begin position="517"/>
        <end position="534"/>
    </location>
</feature>
<dbReference type="InterPro" id="IPR002257">
    <property type="entry name" value="Flavin_mOase_5"/>
</dbReference>
<evidence type="ECO:0000256" key="24">
    <source>
        <dbReference type="ARBA" id="ARBA00047864"/>
    </source>
</evidence>
<evidence type="ECO:0000256" key="3">
    <source>
        <dbReference type="ARBA" id="ARBA00004524"/>
    </source>
</evidence>
<dbReference type="Pfam" id="PF00743">
    <property type="entry name" value="FMO-like"/>
    <property type="match status" value="1"/>
</dbReference>
<dbReference type="GO" id="GO:0005789">
    <property type="term" value="C:endoplasmic reticulum membrane"/>
    <property type="evidence" value="ECO:0007669"/>
    <property type="project" value="UniProtKB-SubCell"/>
</dbReference>
<evidence type="ECO:0000256" key="33">
    <source>
        <dbReference type="PIRNR" id="PIRNR000332"/>
    </source>
</evidence>
<evidence type="ECO:0000256" key="35">
    <source>
        <dbReference type="SAM" id="Phobius"/>
    </source>
</evidence>
<dbReference type="GO" id="GO:0050661">
    <property type="term" value="F:NADP binding"/>
    <property type="evidence" value="ECO:0007669"/>
    <property type="project" value="InterPro"/>
</dbReference>
<evidence type="ECO:0000256" key="12">
    <source>
        <dbReference type="ARBA" id="ARBA00022857"/>
    </source>
</evidence>
<comment type="catalytic activity">
    <reaction evidence="27">
        <text>trimethylamine + NADPH + O2 = trimethylamine N-oxide + NADP(+) + H2O</text>
        <dbReference type="Rhea" id="RHEA:31979"/>
        <dbReference type="ChEBI" id="CHEBI:15377"/>
        <dbReference type="ChEBI" id="CHEBI:15379"/>
        <dbReference type="ChEBI" id="CHEBI:15724"/>
        <dbReference type="ChEBI" id="CHEBI:57783"/>
        <dbReference type="ChEBI" id="CHEBI:58349"/>
        <dbReference type="ChEBI" id="CHEBI:58389"/>
        <dbReference type="EC" id="1.14.13.148"/>
    </reaction>
    <physiologicalReaction direction="left-to-right" evidence="27">
        <dbReference type="Rhea" id="RHEA:31980"/>
    </physiologicalReaction>
</comment>
<keyword evidence="7 33" id="KW-0285">Flavoprotein</keyword>
<evidence type="ECO:0000256" key="11">
    <source>
        <dbReference type="ARBA" id="ARBA00022848"/>
    </source>
</evidence>
<dbReference type="GO" id="GO:0050660">
    <property type="term" value="F:flavin adenine dinucleotide binding"/>
    <property type="evidence" value="ECO:0007669"/>
    <property type="project" value="InterPro"/>
</dbReference>
<dbReference type="PIRSF" id="PIRSF000332">
    <property type="entry name" value="FMO"/>
    <property type="match status" value="1"/>
</dbReference>
<comment type="catalytic activity">
    <reaction evidence="32">
        <text>octan-3-one + NADPH + O2 + H(+) = pentyl propanoate + NADP(+) + H2O</text>
        <dbReference type="Rhea" id="RHEA:54840"/>
        <dbReference type="ChEBI" id="CHEBI:15377"/>
        <dbReference type="ChEBI" id="CHEBI:15378"/>
        <dbReference type="ChEBI" id="CHEBI:15379"/>
        <dbReference type="ChEBI" id="CHEBI:57783"/>
        <dbReference type="ChEBI" id="CHEBI:58349"/>
        <dbReference type="ChEBI" id="CHEBI:80946"/>
        <dbReference type="ChEBI" id="CHEBI:87373"/>
    </reaction>
    <physiologicalReaction direction="left-to-right" evidence="32">
        <dbReference type="Rhea" id="RHEA:54841"/>
    </physiologicalReaction>
</comment>
<comment type="catalytic activity">
    <reaction evidence="25">
        <text>hexan-3-one + NADPH + O2 + H(+) = ethyl butanoate + NADP(+) + H2O</text>
        <dbReference type="Rhea" id="RHEA:54844"/>
        <dbReference type="ChEBI" id="CHEBI:15377"/>
        <dbReference type="ChEBI" id="CHEBI:15378"/>
        <dbReference type="ChEBI" id="CHEBI:15379"/>
        <dbReference type="ChEBI" id="CHEBI:57783"/>
        <dbReference type="ChEBI" id="CHEBI:58349"/>
        <dbReference type="ChEBI" id="CHEBI:88764"/>
        <dbReference type="ChEBI" id="CHEBI:89891"/>
    </reaction>
    <physiologicalReaction direction="left-to-right" evidence="25">
        <dbReference type="Rhea" id="RHEA:54845"/>
    </physiologicalReaction>
</comment>
<dbReference type="FunFam" id="3.50.50.60:FF:000159">
    <property type="entry name" value="Dimethylaniline monooxygenase [N-oxide-forming]"/>
    <property type="match status" value="1"/>
</dbReference>
<comment type="function">
    <text evidence="19">Broad spectrum monooxygenase that catalyzes the oxygenation of a wide variety of nitrogen- and sulfur-containing compounds including xenobiotics. Catalyzes the S-oxygenation of hypotaurine to produce taurine, an organic osmolyte involved in cell volume regulation as well as a variety of cytoprotective and developmental processes. In vitro, catalyzes the N-oxygenation of trimethylamine (TMA) to produce trimethylamine N-oxide (TMAO) and could therefore participate to the detoxification of this compound that is generated by the action of gut microbiota from dietary precursors such as choline, choline containing compounds, betaine or L-carnitine.</text>
</comment>
<organism evidence="36 37">
    <name type="scientific">Haemonchus contortus</name>
    <name type="common">Barber pole worm</name>
    <dbReference type="NCBI Taxonomy" id="6289"/>
    <lineage>
        <taxon>Eukaryota</taxon>
        <taxon>Metazoa</taxon>
        <taxon>Ecdysozoa</taxon>
        <taxon>Nematoda</taxon>
        <taxon>Chromadorea</taxon>
        <taxon>Rhabditida</taxon>
        <taxon>Rhabditina</taxon>
        <taxon>Rhabditomorpha</taxon>
        <taxon>Strongyloidea</taxon>
        <taxon>Trichostrongylidae</taxon>
        <taxon>Haemonchus</taxon>
    </lineage>
</organism>
<comment type="cofactor">
    <cofactor evidence="1 33 34">
        <name>FAD</name>
        <dbReference type="ChEBI" id="CHEBI:57692"/>
    </cofactor>
</comment>
<sequence length="536" mass="61145">MTQKKRVAIVGAGASGLPSIRHALLYDVDVTCFEASSHVGGLWRYTEEETEYSCVMKTTVINTSKEMTAYSDFPPEPTVANFMHNTEMHRYLVSYADHFSLKKYIKFNHKVLNIERSNDYEKSMQWIVTYEDQSGTKKSDVFDAVLLCCGHHALPRMPTPWPGQNTFKGRIIHSHSYRSHVGYEDKVVVVIGAGNSGGDLAVELSRIAKQVYLVTRRGTWVCNRIFDYGEPFDLALNRRYLECIRGLTPDWIVNSIVEGRLNKRFDHERYGLKPSHRVFSAHPTVNDELPNRIACGTIRVKPNILEFGEHYITFEDGSRVENVDEVIFATGFQFHFPMVENGKLIPVQDNVVDLYEFMYPTETADHNSLAVIGLIQPLGSIMPISEMQARLFYENLFGSQRIPSPAEMKKSIRDKRDAMNARYVASPRHTIQSVFHVDYIEYMDELARLIGCKPNVAKLFMTDPLLALQVYFGPCVPYEYRLQGPHPWSGARDAIMKVDERVFKATNSNRYKSNSGFYGYVTLASILIVLLLILSL</sequence>
<keyword evidence="5" id="KW-0488">Methylation</keyword>
<comment type="catalytic activity">
    <reaction evidence="26">
        <text>hypotaurine + NADPH + O2 + H(+) = taurine + NADP(+) + H2O</text>
        <dbReference type="Rhea" id="RHEA:69819"/>
        <dbReference type="ChEBI" id="CHEBI:15377"/>
        <dbReference type="ChEBI" id="CHEBI:15378"/>
        <dbReference type="ChEBI" id="CHEBI:15379"/>
        <dbReference type="ChEBI" id="CHEBI:57783"/>
        <dbReference type="ChEBI" id="CHEBI:57853"/>
        <dbReference type="ChEBI" id="CHEBI:58349"/>
        <dbReference type="ChEBI" id="CHEBI:507393"/>
        <dbReference type="EC" id="1.14.13.8"/>
    </reaction>
    <physiologicalReaction direction="left-to-right" evidence="26">
        <dbReference type="Rhea" id="RHEA:69820"/>
    </physiologicalReaction>
</comment>
<evidence type="ECO:0000256" key="30">
    <source>
        <dbReference type="ARBA" id="ARBA00048990"/>
    </source>
</evidence>
<keyword evidence="6" id="KW-0597">Phosphoprotein</keyword>
<comment type="similarity">
    <text evidence="4 33 34">Belongs to the FMO family.</text>
</comment>
<dbReference type="InterPro" id="IPR020946">
    <property type="entry name" value="Flavin_mOase-like"/>
</dbReference>
<evidence type="ECO:0000256" key="31">
    <source>
        <dbReference type="ARBA" id="ARBA00049443"/>
    </source>
</evidence>
<dbReference type="InterPro" id="IPR000960">
    <property type="entry name" value="Flavin_mOase"/>
</dbReference>
<evidence type="ECO:0000256" key="29">
    <source>
        <dbReference type="ARBA" id="ARBA00048989"/>
    </source>
</evidence>
<evidence type="ECO:0000313" key="37">
    <source>
        <dbReference type="WBParaSite" id="HCON_00115730-00001"/>
    </source>
</evidence>
<dbReference type="OMA" id="MALQFFM"/>
<comment type="catalytic activity">
    <reaction evidence="21">
        <text>hexan-3-one + NADPH + O2 + H(+) = propyl propanoate + NADP(+) + H2O</text>
        <dbReference type="Rhea" id="RHEA:54848"/>
        <dbReference type="ChEBI" id="CHEBI:15377"/>
        <dbReference type="ChEBI" id="CHEBI:15378"/>
        <dbReference type="ChEBI" id="CHEBI:15379"/>
        <dbReference type="ChEBI" id="CHEBI:57783"/>
        <dbReference type="ChEBI" id="CHEBI:58349"/>
        <dbReference type="ChEBI" id="CHEBI:89828"/>
        <dbReference type="ChEBI" id="CHEBI:89891"/>
    </reaction>
    <physiologicalReaction direction="left-to-right" evidence="21">
        <dbReference type="Rhea" id="RHEA:54849"/>
    </physiologicalReaction>
</comment>
<comment type="catalytic activity">
    <reaction evidence="30">
        <text>heptan-4-one + NADPH + O2 + H(+) = propyl butanoate + NADP(+) + H2O</text>
        <dbReference type="Rhea" id="RHEA:54852"/>
        <dbReference type="ChEBI" id="CHEBI:15377"/>
        <dbReference type="ChEBI" id="CHEBI:15378"/>
        <dbReference type="ChEBI" id="CHEBI:15379"/>
        <dbReference type="ChEBI" id="CHEBI:57783"/>
        <dbReference type="ChEBI" id="CHEBI:58349"/>
        <dbReference type="ChEBI" id="CHEBI:89484"/>
        <dbReference type="ChEBI" id="CHEBI:89719"/>
    </reaction>
    <physiologicalReaction direction="left-to-right" evidence="30">
        <dbReference type="Rhea" id="RHEA:54853"/>
    </physiologicalReaction>
</comment>
<evidence type="ECO:0000256" key="28">
    <source>
        <dbReference type="ARBA" id="ARBA00048459"/>
    </source>
</evidence>
<comment type="function">
    <text evidence="18">Acts as a Baeyer-Villiger monooxygenase on a broad range of substrates. Catalyzes the insertion of an oxygen atom into a carbon-carbon bond adjacent to a carbonyl, which converts ketones to esters. Active on diverse carbonyl compounds, whereas soft nucleophiles are mostly non- or poorly reactive. In contrast with other forms of FMO it is non- or poorly active on 'classical' substrates such as drugs, pesticides, and dietary components containing soft nucleophilic heteroatoms. Able to oxidize drug molecules bearing a carbonyl group on an aliphatic chain, such as nabumetone and pentoxifylline. Also, in the absence of substrates, shows slow but yet significant NADPH oxidase activity. Acts as a positive modulator of cholesterol biosynthesis as well as glucose homeostasis, promoting metabolic aging via pleiotropic effects.</text>
</comment>
<evidence type="ECO:0000256" key="1">
    <source>
        <dbReference type="ARBA" id="ARBA00001974"/>
    </source>
</evidence>
<dbReference type="SUPFAM" id="SSF51905">
    <property type="entry name" value="FAD/NAD(P)-binding domain"/>
    <property type="match status" value="2"/>
</dbReference>
<protein>
    <recommendedName>
        <fullName evidence="34">Flavin-containing monooxygenase</fullName>
        <ecNumber evidence="34">1.-.-.-</ecNumber>
    </recommendedName>
</protein>
<dbReference type="InterPro" id="IPR036188">
    <property type="entry name" value="FAD/NAD-bd_sf"/>
</dbReference>
<evidence type="ECO:0000256" key="8">
    <source>
        <dbReference type="ARBA" id="ARBA00022692"/>
    </source>
</evidence>
<comment type="catalytic activity">
    <reaction evidence="24">
        <text>NADPH + O2 + H(+) = H2O2 + NADP(+)</text>
        <dbReference type="Rhea" id="RHEA:11260"/>
        <dbReference type="ChEBI" id="CHEBI:15378"/>
        <dbReference type="ChEBI" id="CHEBI:15379"/>
        <dbReference type="ChEBI" id="CHEBI:16240"/>
        <dbReference type="ChEBI" id="CHEBI:57783"/>
        <dbReference type="ChEBI" id="CHEBI:58349"/>
        <dbReference type="EC" id="1.6.3.1"/>
    </reaction>
    <physiologicalReaction direction="left-to-right" evidence="24">
        <dbReference type="Rhea" id="RHEA:11261"/>
    </physiologicalReaction>
</comment>
<dbReference type="GO" id="GO:0004499">
    <property type="term" value="F:N,N-dimethylaniline monooxygenase activity"/>
    <property type="evidence" value="ECO:0007669"/>
    <property type="project" value="UniProtKB-UniRule"/>
</dbReference>
<name>A0A7I4YLB7_HAECO</name>
<evidence type="ECO:0000256" key="19">
    <source>
        <dbReference type="ARBA" id="ARBA00045957"/>
    </source>
</evidence>
<comment type="catalytic activity">
    <reaction evidence="29">
        <text>(2E)-geranial + NADPH + O2 + H(+) = (1E)-2,6-dimethylhepta-1,5-dien-1-yl formate + NADP(+) + H2O</text>
        <dbReference type="Rhea" id="RHEA:54860"/>
        <dbReference type="ChEBI" id="CHEBI:15377"/>
        <dbReference type="ChEBI" id="CHEBI:15378"/>
        <dbReference type="ChEBI" id="CHEBI:15379"/>
        <dbReference type="ChEBI" id="CHEBI:16980"/>
        <dbReference type="ChEBI" id="CHEBI:57783"/>
        <dbReference type="ChEBI" id="CHEBI:58349"/>
        <dbReference type="ChEBI" id="CHEBI:138375"/>
    </reaction>
    <physiologicalReaction direction="left-to-right" evidence="29">
        <dbReference type="Rhea" id="RHEA:54861"/>
    </physiologicalReaction>
</comment>
<dbReference type="GO" id="GO:0006629">
    <property type="term" value="P:lipid metabolic process"/>
    <property type="evidence" value="ECO:0007669"/>
    <property type="project" value="UniProtKB-KW"/>
</dbReference>
<evidence type="ECO:0000256" key="23">
    <source>
        <dbReference type="ARBA" id="ARBA00047855"/>
    </source>
</evidence>
<evidence type="ECO:0000256" key="25">
    <source>
        <dbReference type="ARBA" id="ARBA00047977"/>
    </source>
</evidence>
<keyword evidence="10 33" id="KW-0274">FAD</keyword>
<comment type="catalytic activity">
    <reaction evidence="28">
        <text>octan-3-one + NADPH + O2 + H(+) = ethyl hexanoate + NADP(+) + H2O</text>
        <dbReference type="Rhea" id="RHEA:54856"/>
        <dbReference type="ChEBI" id="CHEBI:15377"/>
        <dbReference type="ChEBI" id="CHEBI:15378"/>
        <dbReference type="ChEBI" id="CHEBI:15379"/>
        <dbReference type="ChEBI" id="CHEBI:57783"/>
        <dbReference type="ChEBI" id="CHEBI:58349"/>
        <dbReference type="ChEBI" id="CHEBI:80946"/>
        <dbReference type="ChEBI" id="CHEBI:86055"/>
    </reaction>
    <physiologicalReaction direction="left-to-right" evidence="28">
        <dbReference type="Rhea" id="RHEA:54857"/>
    </physiologicalReaction>
</comment>
<evidence type="ECO:0000256" key="6">
    <source>
        <dbReference type="ARBA" id="ARBA00022553"/>
    </source>
</evidence>
<comment type="catalytic activity">
    <reaction evidence="22">
        <text>heptan-2-one + NADPH + O2 + H(+) = pentyl acetate + NADP(+) + H2O</text>
        <dbReference type="Rhea" id="RHEA:54836"/>
        <dbReference type="ChEBI" id="CHEBI:5672"/>
        <dbReference type="ChEBI" id="CHEBI:15377"/>
        <dbReference type="ChEBI" id="CHEBI:15378"/>
        <dbReference type="ChEBI" id="CHEBI:15379"/>
        <dbReference type="ChEBI" id="CHEBI:57783"/>
        <dbReference type="ChEBI" id="CHEBI:58349"/>
        <dbReference type="ChEBI" id="CHEBI:87362"/>
    </reaction>
    <physiologicalReaction direction="left-to-right" evidence="22">
        <dbReference type="Rhea" id="RHEA:54837"/>
    </physiologicalReaction>
</comment>
<comment type="catalytic activity">
    <reaction evidence="31">
        <text>N,N-dimethylaniline + NADPH + O2 + H(+) = N,N-dimethylaniline N-oxide + NADP(+) + H2O</text>
        <dbReference type="Rhea" id="RHEA:24468"/>
        <dbReference type="ChEBI" id="CHEBI:15377"/>
        <dbReference type="ChEBI" id="CHEBI:15378"/>
        <dbReference type="ChEBI" id="CHEBI:15379"/>
        <dbReference type="ChEBI" id="CHEBI:16269"/>
        <dbReference type="ChEBI" id="CHEBI:17735"/>
        <dbReference type="ChEBI" id="CHEBI:57783"/>
        <dbReference type="ChEBI" id="CHEBI:58349"/>
        <dbReference type="EC" id="1.14.13.8"/>
    </reaction>
    <physiologicalReaction direction="left-to-right" evidence="31">
        <dbReference type="Rhea" id="RHEA:24469"/>
    </physiologicalReaction>
</comment>
<evidence type="ECO:0000313" key="36">
    <source>
        <dbReference type="Proteomes" id="UP000025227"/>
    </source>
</evidence>
<dbReference type="GO" id="GO:0034899">
    <property type="term" value="F:trimethylamine monooxygenase activity"/>
    <property type="evidence" value="ECO:0007669"/>
    <property type="project" value="UniProtKB-EC"/>
</dbReference>
<evidence type="ECO:0000256" key="14">
    <source>
        <dbReference type="ARBA" id="ARBA00023002"/>
    </source>
</evidence>
<evidence type="ECO:0000256" key="4">
    <source>
        <dbReference type="ARBA" id="ARBA00009183"/>
    </source>
</evidence>
<comment type="catalytic activity">
    <reaction evidence="23">
        <text>sulcatone + NADPH + O2 + H(+) = 4-methylpent-3-en-1-yl acetate + NADP(+) + H2O</text>
        <dbReference type="Rhea" id="RHEA:54864"/>
        <dbReference type="ChEBI" id="CHEBI:15377"/>
        <dbReference type="ChEBI" id="CHEBI:15378"/>
        <dbReference type="ChEBI" id="CHEBI:15379"/>
        <dbReference type="ChEBI" id="CHEBI:16310"/>
        <dbReference type="ChEBI" id="CHEBI:57783"/>
        <dbReference type="ChEBI" id="CHEBI:58349"/>
        <dbReference type="ChEBI" id="CHEBI:138373"/>
    </reaction>
    <physiologicalReaction direction="left-to-right" evidence="23">
        <dbReference type="Rhea" id="RHEA:54865"/>
    </physiologicalReaction>
</comment>
<keyword evidence="17 33" id="KW-0472">Membrane</keyword>
<dbReference type="AlphaFoldDB" id="A0A7I4YLB7"/>
<keyword evidence="8 35" id="KW-0812">Transmembrane</keyword>
<evidence type="ECO:0000256" key="2">
    <source>
        <dbReference type="ARBA" id="ARBA00004389"/>
    </source>
</evidence>
<keyword evidence="16" id="KW-0443">Lipid metabolism</keyword>
<proteinExistence type="inferred from homology"/>
<evidence type="ECO:0000256" key="34">
    <source>
        <dbReference type="RuleBase" id="RU361177"/>
    </source>
</evidence>
<evidence type="ECO:0000256" key="32">
    <source>
        <dbReference type="ARBA" id="ARBA00049475"/>
    </source>
</evidence>
<evidence type="ECO:0000256" key="27">
    <source>
        <dbReference type="ARBA" id="ARBA00048088"/>
    </source>
</evidence>
<reference evidence="37" key="1">
    <citation type="submission" date="2020-12" db="UniProtKB">
        <authorList>
            <consortium name="WormBaseParasite"/>
        </authorList>
    </citation>
    <scope>IDENTIFICATION</scope>
    <source>
        <strain evidence="37">MHco3</strain>
    </source>
</reference>
<keyword evidence="11" id="KW-0492">Microsome</keyword>
<accession>A0A7I4YLB7</accession>